<dbReference type="SUPFAM" id="SSF52540">
    <property type="entry name" value="P-loop containing nucleoside triphosphate hydrolases"/>
    <property type="match status" value="1"/>
</dbReference>
<dbReference type="InterPro" id="IPR027417">
    <property type="entry name" value="P-loop_NTPase"/>
</dbReference>
<evidence type="ECO:0000313" key="4">
    <source>
        <dbReference type="Proteomes" id="UP000230233"/>
    </source>
</evidence>
<organism evidence="3 4">
    <name type="scientific">Caenorhabditis nigoni</name>
    <dbReference type="NCBI Taxonomy" id="1611254"/>
    <lineage>
        <taxon>Eukaryota</taxon>
        <taxon>Metazoa</taxon>
        <taxon>Ecdysozoa</taxon>
        <taxon>Nematoda</taxon>
        <taxon>Chromadorea</taxon>
        <taxon>Rhabditida</taxon>
        <taxon>Rhabditina</taxon>
        <taxon>Rhabditomorpha</taxon>
        <taxon>Rhabditoidea</taxon>
        <taxon>Rhabditidae</taxon>
        <taxon>Peloderinae</taxon>
        <taxon>Caenorhabditis</taxon>
    </lineage>
</organism>
<accession>A0A2G5SM80</accession>
<dbReference type="EMBL" id="PDUG01000006">
    <property type="protein sequence ID" value="PIC16245.1"/>
    <property type="molecule type" value="Genomic_DNA"/>
</dbReference>
<keyword evidence="4" id="KW-1185">Reference proteome</keyword>
<feature type="coiled-coil region" evidence="1">
    <location>
        <begin position="110"/>
        <end position="144"/>
    </location>
</feature>
<dbReference type="AlphaFoldDB" id="A0A2G5SM80"/>
<name>A0A2G5SM80_9PELO</name>
<protein>
    <submittedName>
        <fullName evidence="3">Uncharacterized protein</fullName>
    </submittedName>
</protein>
<dbReference type="STRING" id="1611254.A0A2G5SM80"/>
<evidence type="ECO:0000313" key="3">
    <source>
        <dbReference type="EMBL" id="PIC16245.1"/>
    </source>
</evidence>
<feature type="region of interest" description="Disordered" evidence="2">
    <location>
        <begin position="88"/>
        <end position="110"/>
    </location>
</feature>
<evidence type="ECO:0000256" key="2">
    <source>
        <dbReference type="SAM" id="MobiDB-lite"/>
    </source>
</evidence>
<sequence length="247" mass="28080">MRDTAEKVQECQVSQDQAVEVRNSPLMDRLTSWEDAQFHPKILENLRAIKYTGVRTIQAAMIPQILAGYDETLATCHVNVAEKQSGKIDNTTSPMAQAPRISGPAQHRQADLSQQDARSQERLLEELSRQVTAIQETLAAYMTATVRTPILNKRKRSPSLEILTNDFDGVKDQRAPETLRGVNEIVAPTPERKIQLRQERMNLYNGEFEDTYLPCNHSINYKSWTRQQFEEFAVQLLPSEVVTALVN</sequence>
<comment type="caution">
    <text evidence="3">The sequence shown here is derived from an EMBL/GenBank/DDBJ whole genome shotgun (WGS) entry which is preliminary data.</text>
</comment>
<proteinExistence type="predicted"/>
<reference evidence="4" key="1">
    <citation type="submission" date="2017-10" db="EMBL/GenBank/DDBJ databases">
        <title>Rapid genome shrinkage in a self-fertile nematode reveals novel sperm competition proteins.</title>
        <authorList>
            <person name="Yin D."/>
            <person name="Schwarz E.M."/>
            <person name="Thomas C.G."/>
            <person name="Felde R.L."/>
            <person name="Korf I.F."/>
            <person name="Cutter A.D."/>
            <person name="Schartner C.M."/>
            <person name="Ralston E.J."/>
            <person name="Meyer B.J."/>
            <person name="Haag E.S."/>
        </authorList>
    </citation>
    <scope>NUCLEOTIDE SEQUENCE [LARGE SCALE GENOMIC DNA]</scope>
    <source>
        <strain evidence="4">JU1422</strain>
    </source>
</reference>
<dbReference type="Gene3D" id="3.40.50.300">
    <property type="entry name" value="P-loop containing nucleotide triphosphate hydrolases"/>
    <property type="match status" value="1"/>
</dbReference>
<gene>
    <name evidence="3" type="primary">Cnig_chr_X.g22910</name>
    <name evidence="3" type="ORF">B9Z55_022910</name>
</gene>
<keyword evidence="1" id="KW-0175">Coiled coil</keyword>
<evidence type="ECO:0000256" key="1">
    <source>
        <dbReference type="SAM" id="Coils"/>
    </source>
</evidence>
<dbReference type="Proteomes" id="UP000230233">
    <property type="component" value="Chromosome X"/>
</dbReference>